<name>A0A4Z0LCH2_9FLAO</name>
<reference evidence="2 3" key="1">
    <citation type="submission" date="2019-04" db="EMBL/GenBank/DDBJ databases">
        <title>Flavobacterium sp. strain DS2-A Genome sequencing and assembly.</title>
        <authorList>
            <person name="Kim I."/>
        </authorList>
    </citation>
    <scope>NUCLEOTIDE SEQUENCE [LARGE SCALE GENOMIC DNA]</scope>
    <source>
        <strain evidence="2 3">DS2-A</strain>
    </source>
</reference>
<dbReference type="OrthoDB" id="1351300at2"/>
<proteinExistence type="predicted"/>
<evidence type="ECO:0000313" key="3">
    <source>
        <dbReference type="Proteomes" id="UP000297407"/>
    </source>
</evidence>
<evidence type="ECO:0008006" key="4">
    <source>
        <dbReference type="Google" id="ProtNLM"/>
    </source>
</evidence>
<dbReference type="RefSeq" id="WP_135524762.1">
    <property type="nucleotide sequence ID" value="NZ_SRLH01000001.1"/>
</dbReference>
<keyword evidence="3" id="KW-1185">Reference proteome</keyword>
<sequence length="151" mass="17626">MKRILILFCLFCLFSCKSKKAVIEKSIVIVNLSDVDVAKKNRAYDVGQRLLETCNTSRFRPFSKEEATEKVIQNATIERISATCKKINIRNGRFLSLNLIDVMHDEVNDQYIFRYNIRYEKKYFKRELTVVVDPDNRVSAISTKEVKPKPL</sequence>
<protein>
    <recommendedName>
        <fullName evidence="4">Penicillin-binding protein activator LpoB</fullName>
    </recommendedName>
</protein>
<dbReference type="Proteomes" id="UP000297407">
    <property type="component" value="Unassembled WGS sequence"/>
</dbReference>
<accession>A0A4Z0LCH2</accession>
<feature type="chain" id="PRO_5021491559" description="Penicillin-binding protein activator LpoB" evidence="1">
    <location>
        <begin position="21"/>
        <end position="151"/>
    </location>
</feature>
<evidence type="ECO:0000313" key="2">
    <source>
        <dbReference type="EMBL" id="TGD59555.1"/>
    </source>
</evidence>
<gene>
    <name evidence="2" type="ORF">E4635_01060</name>
</gene>
<comment type="caution">
    <text evidence="2">The sequence shown here is derived from an EMBL/GenBank/DDBJ whole genome shotgun (WGS) entry which is preliminary data.</text>
</comment>
<evidence type="ECO:0000256" key="1">
    <source>
        <dbReference type="SAM" id="SignalP"/>
    </source>
</evidence>
<dbReference type="EMBL" id="SRLH01000001">
    <property type="protein sequence ID" value="TGD59555.1"/>
    <property type="molecule type" value="Genomic_DNA"/>
</dbReference>
<keyword evidence="1" id="KW-0732">Signal</keyword>
<organism evidence="2 3">
    <name type="scientific">Flavobacterium humi</name>
    <dbReference type="NCBI Taxonomy" id="2562683"/>
    <lineage>
        <taxon>Bacteria</taxon>
        <taxon>Pseudomonadati</taxon>
        <taxon>Bacteroidota</taxon>
        <taxon>Flavobacteriia</taxon>
        <taxon>Flavobacteriales</taxon>
        <taxon>Flavobacteriaceae</taxon>
        <taxon>Flavobacterium</taxon>
    </lineage>
</organism>
<feature type="signal peptide" evidence="1">
    <location>
        <begin position="1"/>
        <end position="20"/>
    </location>
</feature>
<dbReference type="AlphaFoldDB" id="A0A4Z0LCH2"/>